<keyword evidence="5" id="KW-1185">Reference proteome</keyword>
<gene>
    <name evidence="4" type="ORF">PABY_24470</name>
</gene>
<reference evidence="4 5" key="1">
    <citation type="submission" date="2023-09" db="EMBL/GenBank/DDBJ databases">
        <title>Pyrofollis japonicus gen. nov. sp. nov., a novel member of the family Pyrodictiaceae isolated from the Iheya North hydrothermal field.</title>
        <authorList>
            <person name="Miyazaki U."/>
            <person name="Sanari M."/>
            <person name="Tame A."/>
            <person name="Kitajima M."/>
            <person name="Okamoto A."/>
            <person name="Sawayama S."/>
            <person name="Miyazaki J."/>
            <person name="Takai K."/>
            <person name="Nakagawa S."/>
        </authorList>
    </citation>
    <scope>NUCLEOTIDE SEQUENCE [LARGE SCALE GENOMIC DNA]</scope>
    <source>
        <strain evidence="4 5">AV2</strain>
    </source>
</reference>
<proteinExistence type="inferred from homology"/>
<dbReference type="Pfam" id="PF01954">
    <property type="entry name" value="AF2212-like"/>
    <property type="match status" value="1"/>
</dbReference>
<sequence length="71" mass="8247">MALKTIRARYEGGVLKPLEPLQLQEGEEILIAIILTDEERRRIVERYKGFMGRASKKELDELLLEAELESF</sequence>
<evidence type="ECO:0000313" key="4">
    <source>
        <dbReference type="EMBL" id="BES82880.1"/>
    </source>
</evidence>
<accession>A0ABM8IZC0</accession>
<keyword evidence="2 3" id="KW-1277">Toxin-antitoxin system</keyword>
<organism evidence="4 5">
    <name type="scientific">Pyrodictium abyssi</name>
    <dbReference type="NCBI Taxonomy" id="54256"/>
    <lineage>
        <taxon>Archaea</taxon>
        <taxon>Thermoproteota</taxon>
        <taxon>Thermoprotei</taxon>
        <taxon>Desulfurococcales</taxon>
        <taxon>Pyrodictiaceae</taxon>
        <taxon>Pyrodictium</taxon>
    </lineage>
</organism>
<dbReference type="SUPFAM" id="SSF141694">
    <property type="entry name" value="AF2212/PG0164-like"/>
    <property type="match status" value="1"/>
</dbReference>
<dbReference type="Proteomes" id="UP001341135">
    <property type="component" value="Chromosome"/>
</dbReference>
<protein>
    <recommendedName>
        <fullName evidence="3">Antitoxin</fullName>
    </recommendedName>
</protein>
<evidence type="ECO:0000313" key="5">
    <source>
        <dbReference type="Proteomes" id="UP001341135"/>
    </source>
</evidence>
<dbReference type="Gene3D" id="4.10.1150.10">
    <property type="entry name" value="AF2212/PG0164-like"/>
    <property type="match status" value="1"/>
</dbReference>
<comment type="similarity">
    <text evidence="1 3">Belongs to the UPF0165 family.</text>
</comment>
<evidence type="ECO:0000256" key="3">
    <source>
        <dbReference type="RuleBase" id="RU368051"/>
    </source>
</evidence>
<dbReference type="InterPro" id="IPR008203">
    <property type="entry name" value="AF2212-like"/>
</dbReference>
<dbReference type="RefSeq" id="WP_338250627.1">
    <property type="nucleotide sequence ID" value="NZ_AP028907.1"/>
</dbReference>
<name>A0ABM8IZC0_9CREN</name>
<evidence type="ECO:0000256" key="2">
    <source>
        <dbReference type="ARBA" id="ARBA00022649"/>
    </source>
</evidence>
<dbReference type="InterPro" id="IPR024069">
    <property type="entry name" value="AF2212-like_dom_sf"/>
</dbReference>
<dbReference type="GeneID" id="89290448"/>
<dbReference type="EMBL" id="AP028907">
    <property type="protein sequence ID" value="BES82880.1"/>
    <property type="molecule type" value="Genomic_DNA"/>
</dbReference>
<evidence type="ECO:0000256" key="1">
    <source>
        <dbReference type="ARBA" id="ARBA00006615"/>
    </source>
</evidence>
<comment type="function">
    <text evidence="3">Antitoxin component of a type II toxin-antitoxin (TA) system.</text>
</comment>